<keyword evidence="2" id="KW-0547">Nucleotide-binding</keyword>
<dbReference type="SUPFAM" id="SSF52540">
    <property type="entry name" value="P-loop containing nucleoside triphosphate hydrolases"/>
    <property type="match status" value="1"/>
</dbReference>
<dbReference type="CDD" id="cd01129">
    <property type="entry name" value="PulE-GspE-like"/>
    <property type="match status" value="1"/>
</dbReference>
<dbReference type="PANTHER" id="PTHR30258">
    <property type="entry name" value="TYPE II SECRETION SYSTEM PROTEIN GSPE-RELATED"/>
    <property type="match status" value="1"/>
</dbReference>
<dbReference type="Pfam" id="PF00437">
    <property type="entry name" value="T2SSE"/>
    <property type="match status" value="1"/>
</dbReference>
<keyword evidence="6" id="KW-1185">Reference proteome</keyword>
<gene>
    <name evidence="5" type="primary">gspE</name>
    <name evidence="5" type="ORF">NSJP_4006</name>
</gene>
<dbReference type="KEGG" id="nja:NSJP_4006"/>
<organism evidence="5 6">
    <name type="scientific">Nitrospira japonica</name>
    <dbReference type="NCBI Taxonomy" id="1325564"/>
    <lineage>
        <taxon>Bacteria</taxon>
        <taxon>Pseudomonadati</taxon>
        <taxon>Nitrospirota</taxon>
        <taxon>Nitrospiria</taxon>
        <taxon>Nitrospirales</taxon>
        <taxon>Nitrospiraceae</taxon>
        <taxon>Nitrospira</taxon>
    </lineage>
</organism>
<keyword evidence="3" id="KW-0067">ATP-binding</keyword>
<dbReference type="EMBL" id="LT828648">
    <property type="protein sequence ID" value="SLM50173.1"/>
    <property type="molecule type" value="Genomic_DNA"/>
</dbReference>
<dbReference type="InterPro" id="IPR037257">
    <property type="entry name" value="T2SS_E_N_sf"/>
</dbReference>
<dbReference type="InterPro" id="IPR027417">
    <property type="entry name" value="P-loop_NTPase"/>
</dbReference>
<proteinExistence type="inferred from homology"/>
<dbReference type="RefSeq" id="WP_080888307.1">
    <property type="nucleotide sequence ID" value="NZ_LT828648.1"/>
</dbReference>
<evidence type="ECO:0000259" key="4">
    <source>
        <dbReference type="PROSITE" id="PS00662"/>
    </source>
</evidence>
<dbReference type="FunFam" id="3.40.50.300:FF:000398">
    <property type="entry name" value="Type IV pilus assembly ATPase PilB"/>
    <property type="match status" value="1"/>
</dbReference>
<dbReference type="PROSITE" id="PS00662">
    <property type="entry name" value="T2SP_E"/>
    <property type="match status" value="1"/>
</dbReference>
<dbReference type="STRING" id="1325564.NSJP_4006"/>
<evidence type="ECO:0000313" key="6">
    <source>
        <dbReference type="Proteomes" id="UP000192042"/>
    </source>
</evidence>
<sequence>MSRVQGLVTKSGGRPTLADVLVNEGLLPRQTVEQTLDRLHGVSAGLGQTLVSEGLLSEEQLARALALQFGLPFDPLTDFRVDQSFYGSLSVKLMQRHPFVPIAEQGSRLVVAIPDPYNLLALDELELLLGRELDLVVSPRNAILLALDRSEGSSQALRELEAEYRSVLVKEDERGDEILTIDQGGEDQSPAVKLLDSIMLSAMQRRASDIHIEAADRATKVKFRVDGILVPAMEPLDIRLHAPLVSRLKVMSDLDIAERRVPQDGSFRMRLERKTVDFRVSILPSVFGESVVIRILDREAITTGVSALRLDRLGFNEEDLKRFRRAITRPYGMVLVTGPTGSGKTTTLYAAITEMNVKEDKLITIEDPVEYQLPGVVQIPVNEKKGLTFARGLRSILRHDPDKIMVGEIRDAETAQIAIQSALTGHLVLTTVHANNVFDVIGRFASMGIDSYNFLAALNCVLAQRLIRIVCSACRMAVKLDQALAQESGLDYEEYKDLPFYQGKGCQECLGTGYRGRKCITEFLDLTDEIKEMILAERPLSEIRYRAVTSGMITLRQSAVRKVIDGSSTLREINRVTFNEES</sequence>
<dbReference type="AlphaFoldDB" id="A0A1W1IBM6"/>
<dbReference type="SUPFAM" id="SSF160246">
    <property type="entry name" value="EspE N-terminal domain-like"/>
    <property type="match status" value="1"/>
</dbReference>
<evidence type="ECO:0000256" key="3">
    <source>
        <dbReference type="ARBA" id="ARBA00022840"/>
    </source>
</evidence>
<dbReference type="InterPro" id="IPR001482">
    <property type="entry name" value="T2SS/T4SS_dom"/>
</dbReference>
<comment type="similarity">
    <text evidence="1">Belongs to the GSP E family.</text>
</comment>
<dbReference type="InterPro" id="IPR007831">
    <property type="entry name" value="T2SS_GspE_N"/>
</dbReference>
<dbReference type="GO" id="GO:0005886">
    <property type="term" value="C:plasma membrane"/>
    <property type="evidence" value="ECO:0007669"/>
    <property type="project" value="TreeGrafter"/>
</dbReference>
<dbReference type="Pfam" id="PF05157">
    <property type="entry name" value="MshEN"/>
    <property type="match status" value="1"/>
</dbReference>
<dbReference type="GO" id="GO:0005524">
    <property type="term" value="F:ATP binding"/>
    <property type="evidence" value="ECO:0007669"/>
    <property type="project" value="UniProtKB-KW"/>
</dbReference>
<protein>
    <submittedName>
        <fullName evidence="5">General secretion pathway protein E</fullName>
    </submittedName>
</protein>
<dbReference type="Gene3D" id="3.30.450.90">
    <property type="match status" value="1"/>
</dbReference>
<reference evidence="5 6" key="1">
    <citation type="submission" date="2017-03" db="EMBL/GenBank/DDBJ databases">
        <authorList>
            <person name="Afonso C.L."/>
            <person name="Miller P.J."/>
            <person name="Scott M.A."/>
            <person name="Spackman E."/>
            <person name="Goraichik I."/>
            <person name="Dimitrov K.M."/>
            <person name="Suarez D.L."/>
            <person name="Swayne D.E."/>
        </authorList>
    </citation>
    <scope>NUCLEOTIDE SEQUENCE [LARGE SCALE GENOMIC DNA]</scope>
    <source>
        <strain evidence="5">Genome sequencing of Nitrospira japonica strain NJ11</strain>
    </source>
</reference>
<dbReference type="Gene3D" id="3.40.50.300">
    <property type="entry name" value="P-loop containing nucleotide triphosphate hydrolases"/>
    <property type="match status" value="1"/>
</dbReference>
<dbReference type="Gene3D" id="3.30.300.160">
    <property type="entry name" value="Type II secretion system, protein E, N-terminal domain"/>
    <property type="match status" value="1"/>
</dbReference>
<name>A0A1W1IBM6_9BACT</name>
<dbReference type="OrthoDB" id="5790493at2"/>
<evidence type="ECO:0000256" key="2">
    <source>
        <dbReference type="ARBA" id="ARBA00022741"/>
    </source>
</evidence>
<dbReference type="GO" id="GO:0016887">
    <property type="term" value="F:ATP hydrolysis activity"/>
    <property type="evidence" value="ECO:0007669"/>
    <property type="project" value="TreeGrafter"/>
</dbReference>
<evidence type="ECO:0000313" key="5">
    <source>
        <dbReference type="EMBL" id="SLM50173.1"/>
    </source>
</evidence>
<feature type="domain" description="Bacterial type II secretion system protein E" evidence="4">
    <location>
        <begin position="397"/>
        <end position="411"/>
    </location>
</feature>
<evidence type="ECO:0000256" key="1">
    <source>
        <dbReference type="ARBA" id="ARBA00006611"/>
    </source>
</evidence>
<dbReference type="Proteomes" id="UP000192042">
    <property type="component" value="Chromosome I"/>
</dbReference>
<dbReference type="PANTHER" id="PTHR30258:SF1">
    <property type="entry name" value="PROTEIN TRANSPORT PROTEIN HOFB HOMOLOG"/>
    <property type="match status" value="1"/>
</dbReference>
<accession>A0A1W1IBM6</accession>